<sequence>MARHHHLQSPRQTIQAFSVRRTTTQRPSCENLRESCKITPYPVVSTTGHSRQVEQAYTG</sequence>
<proteinExistence type="predicted"/>
<feature type="region of interest" description="Disordered" evidence="1">
    <location>
        <begin position="1"/>
        <end position="28"/>
    </location>
</feature>
<name>A0A0E9WWB3_ANGAN</name>
<protein>
    <submittedName>
        <fullName evidence="2">Uncharacterized protein</fullName>
    </submittedName>
</protein>
<reference evidence="2" key="2">
    <citation type="journal article" date="2015" name="Fish Shellfish Immunol.">
        <title>Early steps in the European eel (Anguilla anguilla)-Vibrio vulnificus interaction in the gills: Role of the RtxA13 toxin.</title>
        <authorList>
            <person name="Callol A."/>
            <person name="Pajuelo D."/>
            <person name="Ebbesson L."/>
            <person name="Teles M."/>
            <person name="MacKenzie S."/>
            <person name="Amaro C."/>
        </authorList>
    </citation>
    <scope>NUCLEOTIDE SEQUENCE</scope>
</reference>
<dbReference type="EMBL" id="GBXM01013840">
    <property type="protein sequence ID" value="JAH94737.1"/>
    <property type="molecule type" value="Transcribed_RNA"/>
</dbReference>
<feature type="compositionally biased region" description="Polar residues" evidence="1">
    <location>
        <begin position="9"/>
        <end position="28"/>
    </location>
</feature>
<accession>A0A0E9WWB3</accession>
<dbReference type="AlphaFoldDB" id="A0A0E9WWB3"/>
<organism evidence="2">
    <name type="scientific">Anguilla anguilla</name>
    <name type="common">European freshwater eel</name>
    <name type="synonym">Muraena anguilla</name>
    <dbReference type="NCBI Taxonomy" id="7936"/>
    <lineage>
        <taxon>Eukaryota</taxon>
        <taxon>Metazoa</taxon>
        <taxon>Chordata</taxon>
        <taxon>Craniata</taxon>
        <taxon>Vertebrata</taxon>
        <taxon>Euteleostomi</taxon>
        <taxon>Actinopterygii</taxon>
        <taxon>Neopterygii</taxon>
        <taxon>Teleostei</taxon>
        <taxon>Anguilliformes</taxon>
        <taxon>Anguillidae</taxon>
        <taxon>Anguilla</taxon>
    </lineage>
</organism>
<reference evidence="2" key="1">
    <citation type="submission" date="2014-11" db="EMBL/GenBank/DDBJ databases">
        <authorList>
            <person name="Amaro Gonzalez C."/>
        </authorList>
    </citation>
    <scope>NUCLEOTIDE SEQUENCE</scope>
</reference>
<evidence type="ECO:0000256" key="1">
    <source>
        <dbReference type="SAM" id="MobiDB-lite"/>
    </source>
</evidence>
<evidence type="ECO:0000313" key="2">
    <source>
        <dbReference type="EMBL" id="JAH94737.1"/>
    </source>
</evidence>